<dbReference type="OrthoDB" id="9806505at2"/>
<name>A0A498QXM3_9FIRM</name>
<accession>A0A498QXM3</accession>
<evidence type="ECO:0000256" key="1">
    <source>
        <dbReference type="SAM" id="MobiDB-lite"/>
    </source>
</evidence>
<dbReference type="GO" id="GO:0010181">
    <property type="term" value="F:FMN binding"/>
    <property type="evidence" value="ECO:0007669"/>
    <property type="project" value="InterPro"/>
</dbReference>
<dbReference type="SUPFAM" id="SSF52218">
    <property type="entry name" value="Flavoproteins"/>
    <property type="match status" value="1"/>
</dbReference>
<dbReference type="PROSITE" id="PS51257">
    <property type="entry name" value="PROKAR_LIPOPROTEIN"/>
    <property type="match status" value="1"/>
</dbReference>
<dbReference type="InterPro" id="IPR008254">
    <property type="entry name" value="Flavodoxin/NO_synth"/>
</dbReference>
<sequence length="209" mass="22787">MKKILTLLLSALMLFSLIGCGNRTSTVSNSSPQQTASTSNDKNTSDASNAKIAEKGGKKILIVYFSHTGNTRKAANQIHELVGGNIIEIKTETPYPTNYNECTDLAKREKESNARPKLSTKVENMGSYDVIFVGYPIWWYTAPMAIHTFLETYDLSGKTVIPFCTSAGSDVAESMPAIKSLCPNSTVLQGLTANNLNDIKPWLSKLGML</sequence>
<dbReference type="GO" id="GO:0009055">
    <property type="term" value="F:electron transfer activity"/>
    <property type="evidence" value="ECO:0007669"/>
    <property type="project" value="InterPro"/>
</dbReference>
<gene>
    <name evidence="4" type="ORF">LUCI_0112</name>
</gene>
<evidence type="ECO:0000256" key="2">
    <source>
        <dbReference type="SAM" id="SignalP"/>
    </source>
</evidence>
<dbReference type="InterPro" id="IPR029039">
    <property type="entry name" value="Flavoprotein-like_sf"/>
</dbReference>
<dbReference type="RefSeq" id="WP_122625920.1">
    <property type="nucleotide sequence ID" value="NZ_UPPP01000051.1"/>
</dbReference>
<dbReference type="PANTHER" id="PTHR39201:SF1">
    <property type="entry name" value="FLAVODOXIN-LIKE DOMAIN-CONTAINING PROTEIN"/>
    <property type="match status" value="1"/>
</dbReference>
<keyword evidence="2" id="KW-0732">Signal</keyword>
<reference evidence="4 5" key="1">
    <citation type="submission" date="2018-06" db="EMBL/GenBank/DDBJ databases">
        <authorList>
            <person name="Strepis N."/>
        </authorList>
    </citation>
    <scope>NUCLEOTIDE SEQUENCE [LARGE SCALE GENOMIC DNA]</scope>
    <source>
        <strain evidence="4">LUCI</strain>
    </source>
</reference>
<dbReference type="Pfam" id="PF12682">
    <property type="entry name" value="Flavodoxin_4"/>
    <property type="match status" value="1"/>
</dbReference>
<proteinExistence type="predicted"/>
<feature type="domain" description="Flavodoxin-like" evidence="3">
    <location>
        <begin position="59"/>
        <end position="204"/>
    </location>
</feature>
<dbReference type="InterPro" id="IPR001226">
    <property type="entry name" value="Flavodoxin_CS"/>
</dbReference>
<dbReference type="PROSITE" id="PS00201">
    <property type="entry name" value="FLAVODOXIN"/>
    <property type="match status" value="1"/>
</dbReference>
<evidence type="ECO:0000313" key="4">
    <source>
        <dbReference type="EMBL" id="VBB04906.1"/>
    </source>
</evidence>
<evidence type="ECO:0000259" key="3">
    <source>
        <dbReference type="Pfam" id="PF12682"/>
    </source>
</evidence>
<dbReference type="EMBL" id="UPPP01000051">
    <property type="protein sequence ID" value="VBB04906.1"/>
    <property type="molecule type" value="Genomic_DNA"/>
</dbReference>
<dbReference type="AlphaFoldDB" id="A0A498QXM3"/>
<feature type="region of interest" description="Disordered" evidence="1">
    <location>
        <begin position="25"/>
        <end position="48"/>
    </location>
</feature>
<dbReference type="PANTHER" id="PTHR39201">
    <property type="entry name" value="EXPORTED PROTEIN-RELATED"/>
    <property type="match status" value="1"/>
</dbReference>
<dbReference type="GO" id="GO:0016651">
    <property type="term" value="F:oxidoreductase activity, acting on NAD(P)H"/>
    <property type="evidence" value="ECO:0007669"/>
    <property type="project" value="UniProtKB-ARBA"/>
</dbReference>
<feature type="chain" id="PRO_5039727839" evidence="2">
    <location>
        <begin position="22"/>
        <end position="209"/>
    </location>
</feature>
<feature type="signal peptide" evidence="2">
    <location>
        <begin position="1"/>
        <end position="21"/>
    </location>
</feature>
<keyword evidence="5" id="KW-1185">Reference proteome</keyword>
<dbReference type="Proteomes" id="UP000277811">
    <property type="component" value="Unassembled WGS sequence"/>
</dbReference>
<dbReference type="Gene3D" id="3.40.50.360">
    <property type="match status" value="1"/>
</dbReference>
<evidence type="ECO:0000313" key="5">
    <source>
        <dbReference type="Proteomes" id="UP000277811"/>
    </source>
</evidence>
<organism evidence="4 5">
    <name type="scientific">Lucifera butyrica</name>
    <dbReference type="NCBI Taxonomy" id="1351585"/>
    <lineage>
        <taxon>Bacteria</taxon>
        <taxon>Bacillati</taxon>
        <taxon>Bacillota</taxon>
        <taxon>Negativicutes</taxon>
        <taxon>Veillonellales</taxon>
        <taxon>Veillonellaceae</taxon>
        <taxon>Lucifera</taxon>
    </lineage>
</organism>
<protein>
    <submittedName>
        <fullName evidence="4">Flavodoxin signature</fullName>
    </submittedName>
</protein>